<gene>
    <name evidence="4" type="ORF">GO014_15710</name>
</gene>
<evidence type="ECO:0000313" key="5">
    <source>
        <dbReference type="Proteomes" id="UP000438106"/>
    </source>
</evidence>
<keyword evidence="5" id="KW-1185">Reference proteome</keyword>
<accession>A0A7X3FTI8</accession>
<dbReference type="Proteomes" id="UP000438106">
    <property type="component" value="Unassembled WGS sequence"/>
</dbReference>
<evidence type="ECO:0000256" key="1">
    <source>
        <dbReference type="ARBA" id="ARBA00004953"/>
    </source>
</evidence>
<dbReference type="Pfam" id="PF02571">
    <property type="entry name" value="CbiJ"/>
    <property type="match status" value="1"/>
</dbReference>
<evidence type="ECO:0000313" key="4">
    <source>
        <dbReference type="EMBL" id="MVT00470.1"/>
    </source>
</evidence>
<keyword evidence="2" id="KW-0169">Cobalamin biosynthesis</keyword>
<dbReference type="GO" id="GO:0016994">
    <property type="term" value="F:precorrin-6A reductase activity"/>
    <property type="evidence" value="ECO:0007669"/>
    <property type="project" value="InterPro"/>
</dbReference>
<sequence>MAWRSERKTMKILILGGTAEARELANRLVGAGHDAITSLAGRTQDPILPMGRLRMGPFGGIPGLSAYLRAAGIDHLVDATHPYAGQISINAVAAAQASGVKLVRLMRPAWTPLPGPHWTMVGSAREAADALPAHANVLLTTGHTGLDLFLERRDCRLYVRVIEAPQTPLPVHAELIVSRPPYRLDDEIALMRRHGITHLVSKNSGGGQTAAKLEAAQHLDVRVVMIERPIYGPALEVESVDAAIDALEWASS</sequence>
<dbReference type="GO" id="GO:0009236">
    <property type="term" value="P:cobalamin biosynthetic process"/>
    <property type="evidence" value="ECO:0007669"/>
    <property type="project" value="UniProtKB-UniPathway"/>
</dbReference>
<dbReference type="PANTHER" id="PTHR36925:SF1">
    <property type="entry name" value="COBALT-PRECORRIN-6A REDUCTASE"/>
    <property type="match status" value="1"/>
</dbReference>
<evidence type="ECO:0000256" key="3">
    <source>
        <dbReference type="ARBA" id="ARBA00023002"/>
    </source>
</evidence>
<dbReference type="NCBIfam" id="TIGR00715">
    <property type="entry name" value="precor6x_red"/>
    <property type="match status" value="1"/>
</dbReference>
<dbReference type="EMBL" id="WQRF01000006">
    <property type="protein sequence ID" value="MVT00470.1"/>
    <property type="molecule type" value="Genomic_DNA"/>
</dbReference>
<protein>
    <submittedName>
        <fullName evidence="4">Cobalt-precorrin-6A reductase</fullName>
        <ecNumber evidence="4">1.3.1.106</ecNumber>
    </submittedName>
</protein>
<dbReference type="AlphaFoldDB" id="A0A7X3FTI8"/>
<evidence type="ECO:0000256" key="2">
    <source>
        <dbReference type="ARBA" id="ARBA00022573"/>
    </source>
</evidence>
<proteinExistence type="predicted"/>
<dbReference type="UniPathway" id="UPA00148"/>
<dbReference type="EC" id="1.3.1.106" evidence="4"/>
<reference evidence="4 5" key="1">
    <citation type="submission" date="2019-12" db="EMBL/GenBank/DDBJ databases">
        <title>Devosia maris sp. nov., isolated from the deep seawater.</title>
        <authorList>
            <person name="Liu Y."/>
        </authorList>
    </citation>
    <scope>NUCLEOTIDE SEQUENCE [LARGE SCALE GENOMIC DNA]</scope>
    <source>
        <strain evidence="4 5">L53-10-65</strain>
    </source>
</reference>
<dbReference type="PROSITE" id="PS51014">
    <property type="entry name" value="COBK_CBIJ"/>
    <property type="match status" value="1"/>
</dbReference>
<dbReference type="InterPro" id="IPR003723">
    <property type="entry name" value="Precorrin-6x_reduct"/>
</dbReference>
<comment type="caution">
    <text evidence="4">The sequence shown here is derived from an EMBL/GenBank/DDBJ whole genome shotgun (WGS) entry which is preliminary data.</text>
</comment>
<dbReference type="PANTHER" id="PTHR36925">
    <property type="entry name" value="COBALT-PRECORRIN-6A REDUCTASE"/>
    <property type="match status" value="1"/>
</dbReference>
<dbReference type="NCBIfam" id="NF005968">
    <property type="entry name" value="PRK08057.1-2"/>
    <property type="match status" value="1"/>
</dbReference>
<keyword evidence="3 4" id="KW-0560">Oxidoreductase</keyword>
<name>A0A7X3FTI8_9HYPH</name>
<organism evidence="4 5">
    <name type="scientific">Devosia marina</name>
    <dbReference type="NCBI Taxonomy" id="2683198"/>
    <lineage>
        <taxon>Bacteria</taxon>
        <taxon>Pseudomonadati</taxon>
        <taxon>Pseudomonadota</taxon>
        <taxon>Alphaproteobacteria</taxon>
        <taxon>Hyphomicrobiales</taxon>
        <taxon>Devosiaceae</taxon>
        <taxon>Devosia</taxon>
    </lineage>
</organism>
<comment type="pathway">
    <text evidence="1">Cofactor biosynthesis; adenosylcobalamin biosynthesis.</text>
</comment>